<feature type="domain" description="Cytochrome c assembly protein" evidence="7">
    <location>
        <begin position="58"/>
        <end position="247"/>
    </location>
</feature>
<protein>
    <submittedName>
        <fullName evidence="8">Cytochrome C biogenesis protein</fullName>
    </submittedName>
</protein>
<keyword evidence="4 6" id="KW-1133">Transmembrane helix</keyword>
<keyword evidence="2 6" id="KW-0812">Transmembrane</keyword>
<keyword evidence="5 6" id="KW-0472">Membrane</keyword>
<comment type="caution">
    <text evidence="8">The sequence shown here is derived from an EMBL/GenBank/DDBJ whole genome shotgun (WGS) entry which is preliminary data.</text>
</comment>
<dbReference type="GO" id="GO:0020037">
    <property type="term" value="F:heme binding"/>
    <property type="evidence" value="ECO:0007669"/>
    <property type="project" value="InterPro"/>
</dbReference>
<gene>
    <name evidence="8" type="ORF">ENO47_01620</name>
</gene>
<evidence type="ECO:0000256" key="1">
    <source>
        <dbReference type="ARBA" id="ARBA00004141"/>
    </source>
</evidence>
<feature type="transmembrane region" description="Helical" evidence="6">
    <location>
        <begin position="86"/>
        <end position="103"/>
    </location>
</feature>
<feature type="transmembrane region" description="Helical" evidence="6">
    <location>
        <begin position="227"/>
        <end position="246"/>
    </location>
</feature>
<dbReference type="PANTHER" id="PTHR30071">
    <property type="entry name" value="HEME EXPORTER PROTEIN C"/>
    <property type="match status" value="1"/>
</dbReference>
<keyword evidence="3" id="KW-0201">Cytochrome c-type biogenesis</keyword>
<dbReference type="AlphaFoldDB" id="A0A7C2V2M2"/>
<evidence type="ECO:0000256" key="2">
    <source>
        <dbReference type="ARBA" id="ARBA00022692"/>
    </source>
</evidence>
<dbReference type="GO" id="GO:0005886">
    <property type="term" value="C:plasma membrane"/>
    <property type="evidence" value="ECO:0007669"/>
    <property type="project" value="TreeGrafter"/>
</dbReference>
<evidence type="ECO:0000256" key="4">
    <source>
        <dbReference type="ARBA" id="ARBA00022989"/>
    </source>
</evidence>
<dbReference type="PANTHER" id="PTHR30071:SF1">
    <property type="entry name" value="CYTOCHROME B_B6 PROTEIN-RELATED"/>
    <property type="match status" value="1"/>
</dbReference>
<dbReference type="Pfam" id="PF01578">
    <property type="entry name" value="Cytochrom_C_asm"/>
    <property type="match status" value="1"/>
</dbReference>
<name>A0A7C2V2M2_9AQUI</name>
<feature type="transmembrane region" description="Helical" evidence="6">
    <location>
        <begin position="201"/>
        <end position="220"/>
    </location>
</feature>
<feature type="transmembrane region" description="Helical" evidence="6">
    <location>
        <begin position="29"/>
        <end position="48"/>
    </location>
</feature>
<organism evidence="8">
    <name type="scientific">Hydrogenobacter sp</name>
    <dbReference type="NCBI Taxonomy" id="2152829"/>
    <lineage>
        <taxon>Bacteria</taxon>
        <taxon>Pseudomonadati</taxon>
        <taxon>Aquificota</taxon>
        <taxon>Aquificia</taxon>
        <taxon>Aquificales</taxon>
        <taxon>Aquificaceae</taxon>
        <taxon>Hydrogenobacter</taxon>
    </lineage>
</organism>
<dbReference type="InterPro" id="IPR045062">
    <property type="entry name" value="Cyt_c_biogenesis_CcsA/CcmC"/>
</dbReference>
<proteinExistence type="predicted"/>
<feature type="transmembrane region" description="Helical" evidence="6">
    <location>
        <begin position="60"/>
        <end position="79"/>
    </location>
</feature>
<dbReference type="GO" id="GO:0017004">
    <property type="term" value="P:cytochrome complex assembly"/>
    <property type="evidence" value="ECO:0007669"/>
    <property type="project" value="UniProtKB-KW"/>
</dbReference>
<feature type="transmembrane region" description="Helical" evidence="6">
    <location>
        <begin position="123"/>
        <end position="142"/>
    </location>
</feature>
<evidence type="ECO:0000259" key="7">
    <source>
        <dbReference type="Pfam" id="PF01578"/>
    </source>
</evidence>
<sequence length="250" mass="29095">MLWLGIICYFLAFILSLLYHFISTFKKPTLFSLFLGWLFYMVYVIKMALDIGSFPFADIYGFYSLLGNGMVLLLLLISFKQEQLQKFLAFFSLMGILSTFLALPAEPSPYKSPLYSLHITSALFSYAFALFGGFFSLIKFMVEAKLKQKSLSGFFMPLNLLRRGERLFINLSFIFFTLTLIFGSLWSRSFFGQHWINDPKLIYVLFLWLYYAILVHLNLLQRIKPKTLSYGIIIGAFLVILNLLFIRHEL</sequence>
<feature type="transmembrane region" description="Helical" evidence="6">
    <location>
        <begin position="6"/>
        <end position="22"/>
    </location>
</feature>
<dbReference type="InterPro" id="IPR002541">
    <property type="entry name" value="Cyt_c_assembly"/>
</dbReference>
<reference evidence="8" key="1">
    <citation type="journal article" date="2020" name="mSystems">
        <title>Genome- and Community-Level Interaction Insights into Carbon Utilization and Element Cycling Functions of Hydrothermarchaeota in Hydrothermal Sediment.</title>
        <authorList>
            <person name="Zhou Z."/>
            <person name="Liu Y."/>
            <person name="Xu W."/>
            <person name="Pan J."/>
            <person name="Luo Z.H."/>
            <person name="Li M."/>
        </authorList>
    </citation>
    <scope>NUCLEOTIDE SEQUENCE [LARGE SCALE GENOMIC DNA]</scope>
    <source>
        <strain evidence="8">SpSt-132</strain>
    </source>
</reference>
<comment type="subcellular location">
    <subcellularLocation>
        <location evidence="1">Membrane</location>
        <topology evidence="1">Multi-pass membrane protein</topology>
    </subcellularLocation>
</comment>
<evidence type="ECO:0000256" key="5">
    <source>
        <dbReference type="ARBA" id="ARBA00023136"/>
    </source>
</evidence>
<feature type="transmembrane region" description="Helical" evidence="6">
    <location>
        <begin position="167"/>
        <end position="186"/>
    </location>
</feature>
<evidence type="ECO:0000313" key="8">
    <source>
        <dbReference type="EMBL" id="HEW45360.1"/>
    </source>
</evidence>
<evidence type="ECO:0000256" key="6">
    <source>
        <dbReference type="SAM" id="Phobius"/>
    </source>
</evidence>
<dbReference type="EMBL" id="DSFP01000022">
    <property type="protein sequence ID" value="HEW45360.1"/>
    <property type="molecule type" value="Genomic_DNA"/>
</dbReference>
<accession>A0A7C2V2M2</accession>
<evidence type="ECO:0000256" key="3">
    <source>
        <dbReference type="ARBA" id="ARBA00022748"/>
    </source>
</evidence>